<dbReference type="InterPro" id="IPR036188">
    <property type="entry name" value="FAD/NAD-bd_sf"/>
</dbReference>
<name>C0EX87_9FIRM</name>
<dbReference type="EMBL" id="ACEP01000090">
    <property type="protein sequence ID" value="EEG36124.1"/>
    <property type="molecule type" value="Genomic_DNA"/>
</dbReference>
<reference evidence="2 3" key="1">
    <citation type="submission" date="2009-01" db="EMBL/GenBank/DDBJ databases">
        <authorList>
            <person name="Fulton L."/>
            <person name="Clifton S."/>
            <person name="Fulton B."/>
            <person name="Xu J."/>
            <person name="Minx P."/>
            <person name="Pepin K.H."/>
            <person name="Johnson M."/>
            <person name="Bhonagiri V."/>
            <person name="Nash W.E."/>
            <person name="Mardis E.R."/>
            <person name="Wilson R.K."/>
        </authorList>
    </citation>
    <scope>NUCLEOTIDE SEQUENCE [LARGE SCALE GENOMIC DNA]</scope>
    <source>
        <strain evidence="2 3">DSM 3353</strain>
    </source>
</reference>
<dbReference type="Proteomes" id="UP000003174">
    <property type="component" value="Unassembled WGS sequence"/>
</dbReference>
<dbReference type="SUPFAM" id="SSF140490">
    <property type="entry name" value="Nqo1C-terminal domain-like"/>
    <property type="match status" value="1"/>
</dbReference>
<dbReference type="SMART" id="SM00928">
    <property type="entry name" value="NADH_4Fe-4S"/>
    <property type="match status" value="1"/>
</dbReference>
<evidence type="ECO:0000259" key="1">
    <source>
        <dbReference type="SMART" id="SM00928"/>
    </source>
</evidence>
<dbReference type="InterPro" id="IPR023753">
    <property type="entry name" value="FAD/NAD-binding_dom"/>
</dbReference>
<dbReference type="Gene3D" id="1.20.1440.230">
    <property type="entry name" value="NADH-ubiquinone oxidoreductase 51kDa subunit, iron-sulphur binding domain"/>
    <property type="match status" value="1"/>
</dbReference>
<dbReference type="GO" id="GO:0016491">
    <property type="term" value="F:oxidoreductase activity"/>
    <property type="evidence" value="ECO:0007669"/>
    <property type="project" value="InterPro"/>
</dbReference>
<dbReference type="PRINTS" id="PR00368">
    <property type="entry name" value="FADPNR"/>
</dbReference>
<dbReference type="eggNOG" id="COG0493">
    <property type="taxonomic scope" value="Bacteria"/>
</dbReference>
<sequence length="617" mass="67001">MEEIMSRLEVRKKSKAQLVVDNLYEDLERRIIASPPGLCPVDMTASFLKLFHAQTCGKCVPCRIGLGVLEDMLEDVLDGKATLETLSLIERTAKAIYDSADCAIGYEAGRMVLKGLEGFREDFIEHITNGHCSCHLEQPVPCVALCPAGVDVPGYISLIADERYADAVKLIRKDNPFVTSCALVCEHPCETKCRRNFVDDAVNIRGLKRYAADHCGLVPPPECCEPTGKTVAIIGGGPSGLSAAYYLQQMGHQCTVFEQRKELGGMLYYGIPNYRLPKERLAEDVQNILATGVETKMNTCIGDGDGEISFKMLKENYDAVYISIGAHTDKKLGIPGEDAKGVISAIQMLRDIGDGNPPDFTGKNVIVVGGGNVAMDATRSAIRLGAKNVSVMYRRRKADMTALMDEIEAAIAEGAEILELHAPQAIETNKKGYVTAMVADPKIIGLITGGRPSPANSGREPIHIPCDIVIVAIGQDIVSEPFERAGIPAKRGRFLAQKDSSIAEKDGVFSGGDCVTGPATVIRAIAAGKVAAANIDNYLGFNHKIESGVVVPEPRIENKTPCGRVTMMERNTTERKKDFNIVENGMTCKEANQEAHRCLRCDRFGYGVFKGGRVEEW</sequence>
<evidence type="ECO:0000313" key="3">
    <source>
        <dbReference type="Proteomes" id="UP000003174"/>
    </source>
</evidence>
<dbReference type="SUPFAM" id="SSF51971">
    <property type="entry name" value="Nucleotide-binding domain"/>
    <property type="match status" value="1"/>
</dbReference>
<dbReference type="Gene3D" id="3.50.50.60">
    <property type="entry name" value="FAD/NAD(P)-binding domain"/>
    <property type="match status" value="2"/>
</dbReference>
<dbReference type="PANTHER" id="PTHR42783">
    <property type="entry name" value="GLUTAMATE SYNTHASE [NADPH] SMALL CHAIN"/>
    <property type="match status" value="1"/>
</dbReference>
<protein>
    <submittedName>
        <fullName evidence="2">Pyridine nucleotide-disulfide oxidoreductase</fullName>
    </submittedName>
</protein>
<feature type="domain" description="NADH-ubiquinone oxidoreductase 51kDa subunit iron-sulphur binding" evidence="1">
    <location>
        <begin position="41"/>
        <end position="86"/>
    </location>
</feature>
<dbReference type="InterPro" id="IPR019575">
    <property type="entry name" value="Nuop51_4Fe4S-bd"/>
</dbReference>
<proteinExistence type="predicted"/>
<reference evidence="2 3" key="2">
    <citation type="submission" date="2009-02" db="EMBL/GenBank/DDBJ databases">
        <title>Draft genome sequence of Eubacterium hallii (DSM 3353).</title>
        <authorList>
            <person name="Sudarsanam P."/>
            <person name="Ley R."/>
            <person name="Guruge J."/>
            <person name="Turnbaugh P.J."/>
            <person name="Mahowald M."/>
            <person name="Liep D."/>
            <person name="Gordon J."/>
        </authorList>
    </citation>
    <scope>NUCLEOTIDE SEQUENCE [LARGE SCALE GENOMIC DNA]</scope>
    <source>
        <strain evidence="2 3">DSM 3353</strain>
    </source>
</reference>
<dbReference type="Gene3D" id="1.10.1060.10">
    <property type="entry name" value="Alpha-helical ferredoxin"/>
    <property type="match status" value="1"/>
</dbReference>
<dbReference type="Pfam" id="PF14691">
    <property type="entry name" value="Fer4_20"/>
    <property type="match status" value="1"/>
</dbReference>
<dbReference type="InterPro" id="IPR009051">
    <property type="entry name" value="Helical_ferredxn"/>
</dbReference>
<dbReference type="InterPro" id="IPR037207">
    <property type="entry name" value="Nuop51_4Fe4S-bd_sf"/>
</dbReference>
<comment type="caution">
    <text evidence="2">The sequence shown here is derived from an EMBL/GenBank/DDBJ whole genome shotgun (WGS) entry which is preliminary data.</text>
</comment>
<dbReference type="eggNOG" id="COG1894">
    <property type="taxonomic scope" value="Bacteria"/>
</dbReference>
<accession>C0EX87</accession>
<dbReference type="NCBIfam" id="NF009410">
    <property type="entry name" value="PRK12771.1"/>
    <property type="match status" value="1"/>
</dbReference>
<dbReference type="GO" id="GO:0051539">
    <property type="term" value="F:4 iron, 4 sulfur cluster binding"/>
    <property type="evidence" value="ECO:0007669"/>
    <property type="project" value="InterPro"/>
</dbReference>
<dbReference type="PANTHER" id="PTHR42783:SF3">
    <property type="entry name" value="GLUTAMATE SYNTHASE [NADPH] SMALL CHAIN-RELATED"/>
    <property type="match status" value="1"/>
</dbReference>
<dbReference type="InterPro" id="IPR028261">
    <property type="entry name" value="DPD_II"/>
</dbReference>
<dbReference type="PRINTS" id="PR00469">
    <property type="entry name" value="PNDRDTASEII"/>
</dbReference>
<dbReference type="AlphaFoldDB" id="C0EX87"/>
<gene>
    <name evidence="2" type="ORF">EUBHAL_02028</name>
</gene>
<evidence type="ECO:0000313" key="2">
    <source>
        <dbReference type="EMBL" id="EEG36124.1"/>
    </source>
</evidence>
<dbReference type="Pfam" id="PF10589">
    <property type="entry name" value="NADH_4Fe-4S"/>
    <property type="match status" value="1"/>
</dbReference>
<dbReference type="SUPFAM" id="SSF46548">
    <property type="entry name" value="alpha-helical ferredoxin"/>
    <property type="match status" value="2"/>
</dbReference>
<dbReference type="Pfam" id="PF07992">
    <property type="entry name" value="Pyr_redox_2"/>
    <property type="match status" value="1"/>
</dbReference>
<organism evidence="2 3">
    <name type="scientific">Anaerobutyricum hallii DSM 3353</name>
    <dbReference type="NCBI Taxonomy" id="411469"/>
    <lineage>
        <taxon>Bacteria</taxon>
        <taxon>Bacillati</taxon>
        <taxon>Bacillota</taxon>
        <taxon>Clostridia</taxon>
        <taxon>Lachnospirales</taxon>
        <taxon>Lachnospiraceae</taxon>
        <taxon>Anaerobutyricum</taxon>
    </lineage>
</organism>